<evidence type="ECO:0000313" key="5">
    <source>
        <dbReference type="Proteomes" id="UP000275865"/>
    </source>
</evidence>
<protein>
    <submittedName>
        <fullName evidence="3">GNAT family N-acetyltransferase</fullName>
    </submittedName>
</protein>
<dbReference type="EMBL" id="RAZS01000001">
    <property type="protein sequence ID" value="RKN23587.1"/>
    <property type="molecule type" value="Genomic_DNA"/>
</dbReference>
<evidence type="ECO:0000313" key="3">
    <source>
        <dbReference type="EMBL" id="RKN27996.1"/>
    </source>
</evidence>
<evidence type="ECO:0000313" key="2">
    <source>
        <dbReference type="EMBL" id="RKN23587.1"/>
    </source>
</evidence>
<dbReference type="EMBL" id="RAZT01000017">
    <property type="protein sequence ID" value="RKN27996.1"/>
    <property type="molecule type" value="Genomic_DNA"/>
</dbReference>
<dbReference type="GO" id="GO:0016747">
    <property type="term" value="F:acyltransferase activity, transferring groups other than amino-acyl groups"/>
    <property type="evidence" value="ECO:0007669"/>
    <property type="project" value="InterPro"/>
</dbReference>
<dbReference type="Proteomes" id="UP000275865">
    <property type="component" value="Unassembled WGS sequence"/>
</dbReference>
<evidence type="ECO:0000259" key="1">
    <source>
        <dbReference type="PROSITE" id="PS51186"/>
    </source>
</evidence>
<comment type="caution">
    <text evidence="3">The sequence shown here is derived from an EMBL/GenBank/DDBJ whole genome shotgun (WGS) entry which is preliminary data.</text>
</comment>
<dbReference type="OrthoDB" id="3729649at2"/>
<name>A0A3A9Y8U3_9ACTN</name>
<dbReference type="Proteomes" id="UP000271548">
    <property type="component" value="Unassembled WGS sequence"/>
</dbReference>
<gene>
    <name evidence="3" type="ORF">D7044_27775</name>
    <name evidence="2" type="ORF">D7147_00540</name>
</gene>
<dbReference type="InterPro" id="IPR000182">
    <property type="entry name" value="GNAT_dom"/>
</dbReference>
<evidence type="ECO:0000313" key="4">
    <source>
        <dbReference type="Proteomes" id="UP000271548"/>
    </source>
</evidence>
<dbReference type="AlphaFoldDB" id="A0A3A9Y8U3"/>
<dbReference type="RefSeq" id="WP_120673269.1">
    <property type="nucleotide sequence ID" value="NZ_RAZS01000001.1"/>
</dbReference>
<keyword evidence="4" id="KW-1185">Reference proteome</keyword>
<keyword evidence="3" id="KW-0808">Transferase</keyword>
<feature type="domain" description="N-acetyltransferase" evidence="1">
    <location>
        <begin position="1"/>
        <end position="164"/>
    </location>
</feature>
<reference evidence="4 5" key="1">
    <citation type="submission" date="2018-09" db="EMBL/GenBank/DDBJ databases">
        <title>Micromonospora sp. nov. MS1-9, isolated from a root of Musa sp.</title>
        <authorList>
            <person name="Kuncharoen N."/>
            <person name="Kudo T."/>
            <person name="Ohkuma M."/>
            <person name="Yuki M."/>
            <person name="Tanasupawat S."/>
        </authorList>
    </citation>
    <scope>NUCLEOTIDE SEQUENCE [LARGE SCALE GENOMIC DNA]</scope>
    <source>
        <strain evidence="3 5">MS1-9</strain>
        <strain evidence="2 4">NGC1-4</strain>
    </source>
</reference>
<organism evidence="3 5">
    <name type="scientific">Micromonospora musae</name>
    <dbReference type="NCBI Taxonomy" id="1894970"/>
    <lineage>
        <taxon>Bacteria</taxon>
        <taxon>Bacillati</taxon>
        <taxon>Actinomycetota</taxon>
        <taxon>Actinomycetes</taxon>
        <taxon>Micromonosporales</taxon>
        <taxon>Micromonosporaceae</taxon>
        <taxon>Micromonospora</taxon>
    </lineage>
</organism>
<accession>A0A3A9Y8U3</accession>
<dbReference type="SUPFAM" id="SSF55729">
    <property type="entry name" value="Acyl-CoA N-acyltransferases (Nat)"/>
    <property type="match status" value="1"/>
</dbReference>
<proteinExistence type="predicted"/>
<dbReference type="Pfam" id="PF00583">
    <property type="entry name" value="Acetyltransf_1"/>
    <property type="match status" value="1"/>
</dbReference>
<sequence length="234" mass="25587">MRITRVTDDATTDLLYRQVLLPSFPDEQLVTRESLLTDLHEGAGEVFVVRDEAGTLLGGAVGSWYEDGRVMLLSYLAVTEASRGTGAGTLLLGNLVPEWAKRYDPCLILAEVERPDLHTGNSAHGDPEARLRFYHRLGARALDLPYFQPALDRQKARVPGMLLLLLHAAPEFAGERPESVTAGPLRDFLTEYLVEAEGEVARQDPAIGALWQGLERAGGVAVLPVDRYEQIAAG</sequence>
<dbReference type="InterPro" id="IPR016181">
    <property type="entry name" value="Acyl_CoA_acyltransferase"/>
</dbReference>
<dbReference type="PROSITE" id="PS51186">
    <property type="entry name" value="GNAT"/>
    <property type="match status" value="1"/>
</dbReference>
<dbReference type="Gene3D" id="3.40.630.30">
    <property type="match status" value="1"/>
</dbReference>